<dbReference type="InterPro" id="IPR001736">
    <property type="entry name" value="PLipase_D/transphosphatidylase"/>
</dbReference>
<dbReference type="GO" id="GO:0003824">
    <property type="term" value="F:catalytic activity"/>
    <property type="evidence" value="ECO:0007669"/>
    <property type="project" value="InterPro"/>
</dbReference>
<evidence type="ECO:0000313" key="2">
    <source>
        <dbReference type="EMBL" id="KUI13594.1"/>
    </source>
</evidence>
<feature type="domain" description="PLD phosphodiesterase" evidence="1">
    <location>
        <begin position="156"/>
        <end position="183"/>
    </location>
</feature>
<accession>A0A117JJ54</accession>
<dbReference type="Proteomes" id="UP000053707">
    <property type="component" value="Unassembled WGS sequence"/>
</dbReference>
<dbReference type="Gene3D" id="3.30.870.10">
    <property type="entry name" value="Endonuclease Chain A"/>
    <property type="match status" value="1"/>
</dbReference>
<reference evidence="2 3" key="1">
    <citation type="submission" date="2016-01" db="EMBL/GenBank/DDBJ databases">
        <authorList>
            <consortium name="TB Trials Study Group"/>
            <person name="Sutton G."/>
            <person name="Brinkac L."/>
            <person name="Sanka R."/>
            <person name="Adams M."/>
            <person name="Lau E.L."/>
            <person name="Macaden R."/>
            <person name="Grewal H.M.S."/>
        </authorList>
    </citation>
    <scope>NUCLEOTIDE SEQUENCE [LARGE SCALE GENOMIC DNA]</scope>
    <source>
        <strain evidence="2 3">IS-1744</strain>
    </source>
</reference>
<comment type="caution">
    <text evidence="2">The sequence shown here is derived from an EMBL/GenBank/DDBJ whole genome shotgun (WGS) entry which is preliminary data.</text>
</comment>
<proteinExistence type="predicted"/>
<organism evidence="2 3">
    <name type="scientific">Mycobacterium lehmannii</name>
    <dbReference type="NCBI Taxonomy" id="2048550"/>
    <lineage>
        <taxon>Bacteria</taxon>
        <taxon>Bacillati</taxon>
        <taxon>Actinomycetota</taxon>
        <taxon>Actinomycetes</taxon>
        <taxon>Mycobacteriales</taxon>
        <taxon>Mycobacteriaceae</taxon>
        <taxon>Mycobacterium</taxon>
    </lineage>
</organism>
<dbReference type="AlphaFoldDB" id="A0A117JJ54"/>
<evidence type="ECO:0000313" key="3">
    <source>
        <dbReference type="Proteomes" id="UP000053707"/>
    </source>
</evidence>
<protein>
    <recommendedName>
        <fullName evidence="1">PLD phosphodiesterase domain-containing protein</fullName>
    </recommendedName>
</protein>
<dbReference type="SUPFAM" id="SSF56024">
    <property type="entry name" value="Phospholipase D/nuclease"/>
    <property type="match status" value="1"/>
</dbReference>
<keyword evidence="3" id="KW-1185">Reference proteome</keyword>
<name>A0A117JJ54_9MYCO</name>
<dbReference type="GO" id="GO:0006793">
    <property type="term" value="P:phosphorus metabolic process"/>
    <property type="evidence" value="ECO:0007669"/>
    <property type="project" value="UniProtKB-ARBA"/>
</dbReference>
<dbReference type="EMBL" id="LQIR01000027">
    <property type="protein sequence ID" value="KUI13594.1"/>
    <property type="molecule type" value="Genomic_DNA"/>
</dbReference>
<dbReference type="PROSITE" id="PS50035">
    <property type="entry name" value="PLD"/>
    <property type="match status" value="1"/>
</dbReference>
<sequence length="233" mass="26063">MKPDMGDDHKPQSYSCPACAVTFVGDVEESWTGYKTVRQHFRDQGWVIDHGELFPHATALAEVVRESRGDQGSFGSQPWPTMRTFFEVISRARYFVHFTTWGISHVMIGALKMASMRVPVYGFASNVEAHARAELTDFPDEAPDLTAKVIPSTQGIYDAPHQKILIIDGLVAFKGSTNLTNAGARRADRGLDVSEVVTDFAEVTKLNNKYFAPVWRTLTAPDETYFLSSDPWR</sequence>
<gene>
    <name evidence="2" type="ORF">AU192_04095</name>
</gene>
<evidence type="ECO:0000259" key="1">
    <source>
        <dbReference type="PROSITE" id="PS50035"/>
    </source>
</evidence>